<accession>A0A1S2MZ94</accession>
<proteinExistence type="predicted"/>
<sequence>MSVSHIPRVSRDLTRESAQRLRELASVLDGLSDDEEAEWGLRLADVGIEVVATGEVLADSGVAVAALEGASLRAIGDRLGIAFSALPRRIAGTPELGDYAEASATGHPRVTQGGIERARYDLRHGQFTVEGEPERVQKRRRRG</sequence>
<dbReference type="AlphaFoldDB" id="A0A1S2MZ94"/>
<dbReference type="Proteomes" id="UP000179540">
    <property type="component" value="Unassembled WGS sequence"/>
</dbReference>
<evidence type="ECO:0000313" key="1">
    <source>
        <dbReference type="EMBL" id="OIJ35433.1"/>
    </source>
</evidence>
<dbReference type="EMBL" id="MODZ01000009">
    <property type="protein sequence ID" value="OIJ35433.1"/>
    <property type="molecule type" value="Genomic_DNA"/>
</dbReference>
<evidence type="ECO:0000313" key="2">
    <source>
        <dbReference type="Proteomes" id="UP000179540"/>
    </source>
</evidence>
<reference evidence="1 2" key="1">
    <citation type="submission" date="2016-10" db="EMBL/GenBank/DDBJ databases">
        <title>Draft genome sequence of strain LCT isolated from the Shenzhou X spacecraft of China.</title>
        <authorList>
            <person name="Huang B."/>
        </authorList>
    </citation>
    <scope>NUCLEOTIDE SEQUENCE [LARGE SCALE GENOMIC DNA]</scope>
    <source>
        <strain evidence="1 2">LCT-H5</strain>
    </source>
</reference>
<organism evidence="1 2">
    <name type="scientific">Rothia kristinae</name>
    <dbReference type="NCBI Taxonomy" id="37923"/>
    <lineage>
        <taxon>Bacteria</taxon>
        <taxon>Bacillati</taxon>
        <taxon>Actinomycetota</taxon>
        <taxon>Actinomycetes</taxon>
        <taxon>Micrococcales</taxon>
        <taxon>Micrococcaceae</taxon>
        <taxon>Rothia</taxon>
    </lineage>
</organism>
<name>A0A1S2MZ94_9MICC</name>
<protein>
    <submittedName>
        <fullName evidence="1">Uncharacterized protein</fullName>
    </submittedName>
</protein>
<comment type="caution">
    <text evidence="1">The sequence shown here is derived from an EMBL/GenBank/DDBJ whole genome shotgun (WGS) entry which is preliminary data.</text>
</comment>
<dbReference type="RefSeq" id="WP_075515174.1">
    <property type="nucleotide sequence ID" value="NZ_MODZ01000009.1"/>
</dbReference>
<gene>
    <name evidence="1" type="ORF">BK826_08050</name>
</gene>